<keyword evidence="2" id="KW-1185">Reference proteome</keyword>
<organism evidence="1 2">
    <name type="scientific">Flavobacterium arsenatis</name>
    <dbReference type="NCBI Taxonomy" id="1484332"/>
    <lineage>
        <taxon>Bacteria</taxon>
        <taxon>Pseudomonadati</taxon>
        <taxon>Bacteroidota</taxon>
        <taxon>Flavobacteriia</taxon>
        <taxon>Flavobacteriales</taxon>
        <taxon>Flavobacteriaceae</taxon>
        <taxon>Flavobacterium</taxon>
    </lineage>
</organism>
<dbReference type="EMBL" id="JAVDVI010000004">
    <property type="protein sequence ID" value="MDR6967206.1"/>
    <property type="molecule type" value="Genomic_DNA"/>
</dbReference>
<evidence type="ECO:0000313" key="1">
    <source>
        <dbReference type="EMBL" id="MDR6967206.1"/>
    </source>
</evidence>
<dbReference type="RefSeq" id="WP_310025220.1">
    <property type="nucleotide sequence ID" value="NZ_JAVDVI010000004.1"/>
</dbReference>
<dbReference type="Proteomes" id="UP001255185">
    <property type="component" value="Unassembled WGS sequence"/>
</dbReference>
<accession>A0ABU1TMM0</accession>
<protein>
    <submittedName>
        <fullName evidence="1">Uncharacterized protein</fullName>
    </submittedName>
</protein>
<gene>
    <name evidence="1" type="ORF">J2X31_001213</name>
</gene>
<proteinExistence type="predicted"/>
<evidence type="ECO:0000313" key="2">
    <source>
        <dbReference type="Proteomes" id="UP001255185"/>
    </source>
</evidence>
<reference evidence="1 2" key="1">
    <citation type="submission" date="2023-07" db="EMBL/GenBank/DDBJ databases">
        <title>Sorghum-associated microbial communities from plants grown in Nebraska, USA.</title>
        <authorList>
            <person name="Schachtman D."/>
        </authorList>
    </citation>
    <scope>NUCLEOTIDE SEQUENCE [LARGE SCALE GENOMIC DNA]</scope>
    <source>
        <strain evidence="1 2">3773</strain>
    </source>
</reference>
<comment type="caution">
    <text evidence="1">The sequence shown here is derived from an EMBL/GenBank/DDBJ whole genome shotgun (WGS) entry which is preliminary data.</text>
</comment>
<name>A0ABU1TMM0_9FLAO</name>
<sequence>MKQLNLKLVFPYNWYHFRKVKVYDDKGKLLSKIMHCENQSLFIDSNTKSITVKLDFLKSEIILPQETIE</sequence>